<dbReference type="OMA" id="EPFKYQL"/>
<dbReference type="NCBIfam" id="NF007699">
    <property type="entry name" value="PRK10381.1"/>
    <property type="match status" value="1"/>
</dbReference>
<keyword evidence="3 6" id="KW-0812">Transmembrane</keyword>
<accession>A0A2S9UC43</accession>
<organism evidence="9 11">
    <name type="scientific">Cronobacter sakazakii</name>
    <name type="common">Enterobacter sakazakii</name>
    <dbReference type="NCBI Taxonomy" id="28141"/>
    <lineage>
        <taxon>Bacteria</taxon>
        <taxon>Pseudomonadati</taxon>
        <taxon>Pseudomonadota</taxon>
        <taxon>Gammaproteobacteria</taxon>
        <taxon>Enterobacterales</taxon>
        <taxon>Enterobacteriaceae</taxon>
        <taxon>Cronobacter</taxon>
    </lineage>
</organism>
<dbReference type="Pfam" id="PF02706">
    <property type="entry name" value="Wzz"/>
    <property type="match status" value="1"/>
</dbReference>
<protein>
    <submittedName>
        <fullName evidence="9">LPS O-antigen length regulator</fullName>
    </submittedName>
</protein>
<feature type="transmembrane region" description="Helical" evidence="6">
    <location>
        <begin position="338"/>
        <end position="358"/>
    </location>
</feature>
<evidence type="ECO:0000256" key="3">
    <source>
        <dbReference type="ARBA" id="ARBA00022692"/>
    </source>
</evidence>
<evidence type="ECO:0000256" key="2">
    <source>
        <dbReference type="ARBA" id="ARBA00022475"/>
    </source>
</evidence>
<dbReference type="PANTHER" id="PTHR32309">
    <property type="entry name" value="TYROSINE-PROTEIN KINASE"/>
    <property type="match status" value="1"/>
</dbReference>
<evidence type="ECO:0000313" key="9">
    <source>
        <dbReference type="EMBL" id="NYV41478.1"/>
    </source>
</evidence>
<evidence type="ECO:0000313" key="11">
    <source>
        <dbReference type="Proteomes" id="UP000548673"/>
    </source>
</evidence>
<feature type="transmembrane region" description="Helical" evidence="6">
    <location>
        <begin position="42"/>
        <end position="61"/>
    </location>
</feature>
<proteinExistence type="predicted"/>
<dbReference type="InterPro" id="IPR050445">
    <property type="entry name" value="Bact_polysacc_biosynth/exp"/>
</dbReference>
<dbReference type="Gene3D" id="3.30.1890.10">
    <property type="entry name" value="FepE-like"/>
    <property type="match status" value="1"/>
</dbReference>
<dbReference type="AlphaFoldDB" id="A0A2S9UC43"/>
<evidence type="ECO:0000256" key="5">
    <source>
        <dbReference type="ARBA" id="ARBA00023136"/>
    </source>
</evidence>
<dbReference type="GO" id="GO:0005886">
    <property type="term" value="C:plasma membrane"/>
    <property type="evidence" value="ECO:0007669"/>
    <property type="project" value="UniProtKB-SubCell"/>
</dbReference>
<keyword evidence="5 6" id="KW-0472">Membrane</keyword>
<evidence type="ECO:0000259" key="7">
    <source>
        <dbReference type="Pfam" id="PF02706"/>
    </source>
</evidence>
<keyword evidence="4 6" id="KW-1133">Transmembrane helix</keyword>
<evidence type="ECO:0000313" key="10">
    <source>
        <dbReference type="Proteomes" id="UP000439917"/>
    </source>
</evidence>
<dbReference type="EMBL" id="JABTXY010000012">
    <property type="protein sequence ID" value="NYV41478.1"/>
    <property type="molecule type" value="Genomic_DNA"/>
</dbReference>
<sequence>MSSIDIKNNPLTSSADYPLLGQPRAELDLFALVDVLFKSRKVILSITALFIVMGLALAFLLPQKWTSDAVVSIPETPQLIELKRVLVDLQVLDVDAAIDAASLENMFLKKFDSRALQEKFLRTSPWVQAQVKEAQGDTESLQRAITLVAQRIKMVSNDNPKAASASPYSSWTLSFTAPKAQDAQRVLKEYINYAALAVQREVLENLRSTIELKVKSEESRLILDRNTLANEHKIAIQRLNYSLQVANAAGIKKPVYSNGQAVKDDPDYSIALGADGLAQKLAIERSITDVTALNAAIQNREYRLAELKKLNLADVDFQPFHYQMAPSLPMKSDGPGKALVLILAAMLGFIIACATVLVRDVFTKRQVMTQHASDVDALLS</sequence>
<dbReference type="GeneID" id="56733410"/>
<feature type="domain" description="Polysaccharide chain length determinant N-terminal" evidence="7">
    <location>
        <begin position="26"/>
        <end position="122"/>
    </location>
</feature>
<dbReference type="Gene3D" id="1.10.287.210">
    <property type="match status" value="1"/>
</dbReference>
<evidence type="ECO:0000256" key="6">
    <source>
        <dbReference type="SAM" id="Phobius"/>
    </source>
</evidence>
<comment type="caution">
    <text evidence="9">The sequence shown here is derived from an EMBL/GenBank/DDBJ whole genome shotgun (WGS) entry which is preliminary data.</text>
</comment>
<dbReference type="Proteomes" id="UP000548673">
    <property type="component" value="Unassembled WGS sequence"/>
</dbReference>
<evidence type="ECO:0000256" key="1">
    <source>
        <dbReference type="ARBA" id="ARBA00004651"/>
    </source>
</evidence>
<gene>
    <name evidence="9" type="primary">fepE</name>
    <name evidence="8" type="ORF">FZI38_17505</name>
    <name evidence="9" type="ORF">HRR37_03510</name>
</gene>
<keyword evidence="2" id="KW-1003">Cell membrane</keyword>
<dbReference type="InterPro" id="IPR003856">
    <property type="entry name" value="LPS_length_determ_N"/>
</dbReference>
<reference evidence="9 11" key="2">
    <citation type="submission" date="2020-05" db="EMBL/GenBank/DDBJ databases">
        <title>The draft genome of Cronobacter sakazakii strain 145005.</title>
        <authorList>
            <person name="Yang J."/>
            <person name="Liu L."/>
            <person name="Feng Y."/>
            <person name="Zong Z."/>
        </authorList>
    </citation>
    <scope>NUCLEOTIDE SEQUENCE [LARGE SCALE GENOMIC DNA]</scope>
    <source>
        <strain evidence="9 11">145005</strain>
    </source>
</reference>
<comment type="subcellular location">
    <subcellularLocation>
        <location evidence="1">Cell membrane</location>
        <topology evidence="1">Multi-pass membrane protein</topology>
    </subcellularLocation>
</comment>
<dbReference type="SUPFAM" id="SSF160355">
    <property type="entry name" value="Bacterial polysaccharide co-polymerase-like"/>
    <property type="match status" value="1"/>
</dbReference>
<dbReference type="PANTHER" id="PTHR32309:SF13">
    <property type="entry name" value="FERRIC ENTEROBACTIN TRANSPORT PROTEIN FEPE"/>
    <property type="match status" value="1"/>
</dbReference>
<dbReference type="RefSeq" id="WP_012123873.1">
    <property type="nucleotide sequence ID" value="NZ_CABMLV010000001.1"/>
</dbReference>
<dbReference type="EMBL" id="WAGF01000017">
    <property type="protein sequence ID" value="KAB0876348.1"/>
    <property type="molecule type" value="Genomic_DNA"/>
</dbReference>
<reference evidence="8 10" key="1">
    <citation type="submission" date="2019-09" db="EMBL/GenBank/DDBJ databases">
        <title>Prevalence, distribution, and phylogeny of type two toxin-antitoxin genes possessed by Cronobacter species where C. sakazakii homologs follow sequence type lineages.</title>
        <authorList>
            <person name="Finkelstein S."/>
            <person name="Negrete F."/>
            <person name="Jang H."/>
            <person name="Gopinath G.R."/>
            <person name="Tall B.D."/>
        </authorList>
    </citation>
    <scope>NUCLEOTIDE SEQUENCE [LARGE SCALE GENOMIC DNA]</scope>
    <source>
        <strain evidence="8 10">MOD1_Comp4</strain>
    </source>
</reference>
<evidence type="ECO:0000256" key="4">
    <source>
        <dbReference type="ARBA" id="ARBA00022989"/>
    </source>
</evidence>
<name>A0A2S9UC43_CROSK</name>
<dbReference type="GO" id="GO:0004713">
    <property type="term" value="F:protein tyrosine kinase activity"/>
    <property type="evidence" value="ECO:0007669"/>
    <property type="project" value="TreeGrafter"/>
</dbReference>
<evidence type="ECO:0000313" key="8">
    <source>
        <dbReference type="EMBL" id="KAB0876348.1"/>
    </source>
</evidence>
<dbReference type="Proteomes" id="UP000439917">
    <property type="component" value="Unassembled WGS sequence"/>
</dbReference>